<feature type="compositionally biased region" description="Low complexity" evidence="1">
    <location>
        <begin position="742"/>
        <end position="763"/>
    </location>
</feature>
<keyword evidence="2" id="KW-0812">Transmembrane</keyword>
<comment type="caution">
    <text evidence="4">The sequence shown here is derived from an EMBL/GenBank/DDBJ whole genome shotgun (WGS) entry which is preliminary data.</text>
</comment>
<organism evidence="4 5">
    <name type="scientific">Propionibacterium australiense</name>
    <dbReference type="NCBI Taxonomy" id="119981"/>
    <lineage>
        <taxon>Bacteria</taxon>
        <taxon>Bacillati</taxon>
        <taxon>Actinomycetota</taxon>
        <taxon>Actinomycetes</taxon>
        <taxon>Propionibacteriales</taxon>
        <taxon>Propionibacteriaceae</taxon>
        <taxon>Propionibacterium</taxon>
    </lineage>
</organism>
<dbReference type="InterPro" id="IPR006626">
    <property type="entry name" value="PbH1"/>
</dbReference>
<accession>A0A8B3FMM7</accession>
<feature type="compositionally biased region" description="Low complexity" evidence="1">
    <location>
        <begin position="22"/>
        <end position="44"/>
    </location>
</feature>
<keyword evidence="2" id="KW-1133">Transmembrane helix</keyword>
<evidence type="ECO:0000313" key="5">
    <source>
        <dbReference type="Proteomes" id="UP000279336"/>
    </source>
</evidence>
<dbReference type="EMBL" id="RCIW01000007">
    <property type="protein sequence ID" value="RLP10746.1"/>
    <property type="molecule type" value="Genomic_DNA"/>
</dbReference>
<dbReference type="Gene3D" id="2.160.20.20">
    <property type="match status" value="1"/>
</dbReference>
<evidence type="ECO:0000256" key="2">
    <source>
        <dbReference type="SAM" id="Phobius"/>
    </source>
</evidence>
<evidence type="ECO:0000313" key="4">
    <source>
        <dbReference type="EMBL" id="RLP10746.1"/>
    </source>
</evidence>
<name>A0A8B3FMM7_9ACTN</name>
<dbReference type="Pfam" id="PF05738">
    <property type="entry name" value="Cna_B"/>
    <property type="match status" value="1"/>
</dbReference>
<feature type="transmembrane region" description="Helical" evidence="2">
    <location>
        <begin position="777"/>
        <end position="797"/>
    </location>
</feature>
<dbReference type="Proteomes" id="UP000279336">
    <property type="component" value="Unassembled WGS sequence"/>
</dbReference>
<sequence>MSAVLAFGIVAPGGATTATAQHAPAPAQVLQQGSSAGDSDQDSAPQPRATVFDAVTVTVNDEAGLLAAIAAATDGDVTTIRLAGDIALTGTVTIPAGKIITITNADGDSPTVTSSAKPFFQVETGGTFTLSGDVTLDGQGRNNCFVTTAGSFILDGATLRNLLASRQGFYDENVGAVIVTGGDATFTMASGLITDTTVDRDHGAAVYVRDGASATMSGGTITNTTINNQYAGSVVVDGGTFTMEGGEISNGDAGNQIQTSGGVLVLALNRNGATPDNAIESTFTMNGGTITNCSAPRGGGVYLYGGSAGVSDWWSKAHFTMNGGEISNCQATGLTMADGSVSDGAGGGVYVESGSDFVMNDGTITGNTATGMGGGVATYDTFVNYFGKIPYEDGFAQWPSYFPASFTMNGGTISGNSAQAGQTEDGDRGCGGGVYSASSEVRINAGLIENNTASKQGGGLYVGSVPYSLYINDSLITDNEASVLGGGVWFCPTGEASINVNSGTALYGNSAQGAGDDVSIVRLPDNEEQMTATISDRMLGGGLADWHRDGAALEADANDALGVPDPDVARYSADTADETAVSGITDDPASYQLKATPSDQAVQLSSGLAKVIVRNNSSTRGGGIGSNGKVVLGNEHEYTESLTVTKQWDPGQTGLSTPENITVWLTIDGYRVESVVLDESNEWTHTFEGLPLDSGATIEEDAPEGWTADYQREYYPDTREITVVVLNEAIEVTPEPTPDVTPTPDATPTAPTETSTPTPGTPSKTRPAKMPRTGEDAFAGLFGAVALVAACAGAQTLRKRKQS</sequence>
<feature type="domain" description="CNA-B" evidence="3">
    <location>
        <begin position="643"/>
        <end position="710"/>
    </location>
</feature>
<proteinExistence type="predicted"/>
<dbReference type="InterPro" id="IPR008454">
    <property type="entry name" value="Collagen-bd_Cna-like_B-typ_dom"/>
</dbReference>
<dbReference type="InterPro" id="IPR012332">
    <property type="entry name" value="Autotransporter_pectin_lyase_C"/>
</dbReference>
<feature type="region of interest" description="Disordered" evidence="1">
    <location>
        <begin position="733"/>
        <end position="774"/>
    </location>
</feature>
<reference evidence="4 5" key="1">
    <citation type="submission" date="2018-10" db="EMBL/GenBank/DDBJ databases">
        <title>Propionibacterium australiense Genome Sequencing and Assembly.</title>
        <authorList>
            <person name="Bernier A.-M."/>
            <person name="Bernard K."/>
        </authorList>
    </citation>
    <scope>NUCLEOTIDE SEQUENCE [LARGE SCALE GENOMIC DNA]</scope>
    <source>
        <strain evidence="4 5">NML98A078</strain>
    </source>
</reference>
<evidence type="ECO:0000259" key="3">
    <source>
        <dbReference type="Pfam" id="PF05738"/>
    </source>
</evidence>
<dbReference type="PANTHER" id="PTHR11319">
    <property type="entry name" value="G PROTEIN-COUPLED RECEPTOR-RELATED"/>
    <property type="match status" value="1"/>
</dbReference>
<dbReference type="AlphaFoldDB" id="A0A8B3FMM7"/>
<dbReference type="SUPFAM" id="SSF51126">
    <property type="entry name" value="Pectin lyase-like"/>
    <property type="match status" value="1"/>
</dbReference>
<protein>
    <submittedName>
        <fullName evidence="4">Cna B-type domain-containing protein</fullName>
    </submittedName>
</protein>
<dbReference type="CDD" id="cd00222">
    <property type="entry name" value="CollagenBindB"/>
    <property type="match status" value="1"/>
</dbReference>
<keyword evidence="2" id="KW-0472">Membrane</keyword>
<dbReference type="InterPro" id="IPR011050">
    <property type="entry name" value="Pectin_lyase_fold/virulence"/>
</dbReference>
<dbReference type="PANTHER" id="PTHR11319:SF35">
    <property type="entry name" value="OUTER MEMBRANE PROTEIN PMPC-RELATED"/>
    <property type="match status" value="1"/>
</dbReference>
<feature type="region of interest" description="Disordered" evidence="1">
    <location>
        <begin position="22"/>
        <end position="46"/>
    </location>
</feature>
<dbReference type="Gene3D" id="2.60.40.1140">
    <property type="entry name" value="Collagen-binding surface protein Cna, B-type domain"/>
    <property type="match status" value="1"/>
</dbReference>
<evidence type="ECO:0000256" key="1">
    <source>
        <dbReference type="SAM" id="MobiDB-lite"/>
    </source>
</evidence>
<gene>
    <name evidence="4" type="ORF">D7U36_05515</name>
</gene>
<dbReference type="SMART" id="SM00710">
    <property type="entry name" value="PbH1"/>
    <property type="match status" value="8"/>
</dbReference>
<dbReference type="SUPFAM" id="SSF49478">
    <property type="entry name" value="Cna protein B-type domain"/>
    <property type="match status" value="1"/>
</dbReference>